<comment type="caution">
    <text evidence="1">The sequence shown here is derived from an EMBL/GenBank/DDBJ whole genome shotgun (WGS) entry which is preliminary data.</text>
</comment>
<protein>
    <submittedName>
        <fullName evidence="1">Uncharacterized protein</fullName>
    </submittedName>
</protein>
<name>A0A8X6KHB7_9ARAC</name>
<keyword evidence="2" id="KW-1185">Reference proteome</keyword>
<dbReference type="AlphaFoldDB" id="A0A8X6KHB7"/>
<gene>
    <name evidence="1" type="ORF">TNIN_18761</name>
</gene>
<organism evidence="1 2">
    <name type="scientific">Trichonephila inaurata madagascariensis</name>
    <dbReference type="NCBI Taxonomy" id="2747483"/>
    <lineage>
        <taxon>Eukaryota</taxon>
        <taxon>Metazoa</taxon>
        <taxon>Ecdysozoa</taxon>
        <taxon>Arthropoda</taxon>
        <taxon>Chelicerata</taxon>
        <taxon>Arachnida</taxon>
        <taxon>Araneae</taxon>
        <taxon>Araneomorphae</taxon>
        <taxon>Entelegynae</taxon>
        <taxon>Araneoidea</taxon>
        <taxon>Nephilidae</taxon>
        <taxon>Trichonephila</taxon>
        <taxon>Trichonephila inaurata</taxon>
    </lineage>
</organism>
<reference evidence="1" key="1">
    <citation type="submission" date="2020-08" db="EMBL/GenBank/DDBJ databases">
        <title>Multicomponent nature underlies the extraordinary mechanical properties of spider dragline silk.</title>
        <authorList>
            <person name="Kono N."/>
            <person name="Nakamura H."/>
            <person name="Mori M."/>
            <person name="Yoshida Y."/>
            <person name="Ohtoshi R."/>
            <person name="Malay A.D."/>
            <person name="Moran D.A.P."/>
            <person name="Tomita M."/>
            <person name="Numata K."/>
            <person name="Arakawa K."/>
        </authorList>
    </citation>
    <scope>NUCLEOTIDE SEQUENCE</scope>
</reference>
<evidence type="ECO:0000313" key="1">
    <source>
        <dbReference type="EMBL" id="GFS49060.1"/>
    </source>
</evidence>
<dbReference type="Proteomes" id="UP000886998">
    <property type="component" value="Unassembled WGS sequence"/>
</dbReference>
<evidence type="ECO:0000313" key="2">
    <source>
        <dbReference type="Proteomes" id="UP000886998"/>
    </source>
</evidence>
<accession>A0A8X6KHB7</accession>
<dbReference type="EMBL" id="BMAV01026296">
    <property type="protein sequence ID" value="GFS49060.1"/>
    <property type="molecule type" value="Genomic_DNA"/>
</dbReference>
<sequence length="136" mass="15330">MHAPHLLHLFRIKEENLPRRSKKKWGHSPKILFEAIRIGRAFQPQNQKAIHTHENRVTLSPASQGAFEDEKGDLSELFILLLKALRKAGLSQLSSVRFICVDRTHTALGRPSFILSHTGGLFSSNGNSKVSFTIKH</sequence>
<proteinExistence type="predicted"/>